<dbReference type="Pfam" id="PF02466">
    <property type="entry name" value="Tim17"/>
    <property type="match status" value="1"/>
</dbReference>
<organism evidence="9 10">
    <name type="scientific">Dryococelus australis</name>
    <dbReference type="NCBI Taxonomy" id="614101"/>
    <lineage>
        <taxon>Eukaryota</taxon>
        <taxon>Metazoa</taxon>
        <taxon>Ecdysozoa</taxon>
        <taxon>Arthropoda</taxon>
        <taxon>Hexapoda</taxon>
        <taxon>Insecta</taxon>
        <taxon>Pterygota</taxon>
        <taxon>Neoptera</taxon>
        <taxon>Polyneoptera</taxon>
        <taxon>Phasmatodea</taxon>
        <taxon>Verophasmatodea</taxon>
        <taxon>Anareolatae</taxon>
        <taxon>Phasmatidae</taxon>
        <taxon>Eurycanthinae</taxon>
        <taxon>Dryococelus</taxon>
    </lineage>
</organism>
<evidence type="ECO:0000256" key="1">
    <source>
        <dbReference type="ARBA" id="ARBA00004141"/>
    </source>
</evidence>
<dbReference type="EMBL" id="JARBHB010000013">
    <property type="protein sequence ID" value="KAJ8870591.1"/>
    <property type="molecule type" value="Genomic_DNA"/>
</dbReference>
<evidence type="ECO:0000256" key="8">
    <source>
        <dbReference type="SAM" id="Phobius"/>
    </source>
</evidence>
<dbReference type="PANTHER" id="PTHR13002">
    <property type="entry name" value="C3ORF1 PROTEIN-RELATED"/>
    <property type="match status" value="1"/>
</dbReference>
<feature type="transmembrane region" description="Helical" evidence="8">
    <location>
        <begin position="49"/>
        <end position="69"/>
    </location>
</feature>
<evidence type="ECO:0000313" key="10">
    <source>
        <dbReference type="Proteomes" id="UP001159363"/>
    </source>
</evidence>
<comment type="subcellular location">
    <subcellularLocation>
        <location evidence="1">Membrane</location>
        <topology evidence="1">Multi-pass membrane protein</topology>
    </subcellularLocation>
</comment>
<sequence>MLKLYDVSVSSETAKSILKEQDNQPTGWERLYMMFSVDEFGTHSPELHIVYQSGFYGAFLGACIGGFVYSRTAYMNFMQSNEATAFKSHLDAKRKLQDEVTISFSKGAFRWGWRIGLFSSTYMLVTTALSVYRGKSSILEYTVAGGISGALYKINLGPRGMLVGGVLGSLLGLVAGGSSLLLLDLTGTSMENVRFWHYKWKELRIQHFDNSAFTLHALSLHRYTWCERWERCAGRISSFDVNSHG</sequence>
<evidence type="ECO:0000313" key="9">
    <source>
        <dbReference type="EMBL" id="KAJ8870591.1"/>
    </source>
</evidence>
<keyword evidence="5 8" id="KW-0472">Membrane</keyword>
<proteinExistence type="inferred from homology"/>
<evidence type="ECO:0000256" key="5">
    <source>
        <dbReference type="ARBA" id="ARBA00023136"/>
    </source>
</evidence>
<evidence type="ECO:0000256" key="3">
    <source>
        <dbReference type="ARBA" id="ARBA00022692"/>
    </source>
</evidence>
<evidence type="ECO:0000256" key="2">
    <source>
        <dbReference type="ARBA" id="ARBA00008444"/>
    </source>
</evidence>
<keyword evidence="10" id="KW-1185">Reference proteome</keyword>
<gene>
    <name evidence="9" type="ORF">PR048_029614</name>
</gene>
<comment type="caution">
    <text evidence="9">The sequence shown here is derived from an EMBL/GenBank/DDBJ whole genome shotgun (WGS) entry which is preliminary data.</text>
</comment>
<protein>
    <recommendedName>
        <fullName evidence="6">Complex I assembly factor TIMMDC1, mitochondrial</fullName>
    </recommendedName>
    <alternativeName>
        <fullName evidence="7">Translocase of inner mitochondrial membrane domain-containing protein 1</fullName>
    </alternativeName>
</protein>
<feature type="transmembrane region" description="Helical" evidence="8">
    <location>
        <begin position="111"/>
        <end position="132"/>
    </location>
</feature>
<dbReference type="PANTHER" id="PTHR13002:SF1">
    <property type="entry name" value="COMPLEX I ASSEMBLY FACTOR TIMMDC1, MITOCHONDRIAL"/>
    <property type="match status" value="1"/>
</dbReference>
<feature type="transmembrane region" description="Helical" evidence="8">
    <location>
        <begin position="161"/>
        <end position="183"/>
    </location>
</feature>
<dbReference type="Proteomes" id="UP001159363">
    <property type="component" value="Chromosome 12"/>
</dbReference>
<evidence type="ECO:0000256" key="4">
    <source>
        <dbReference type="ARBA" id="ARBA00022989"/>
    </source>
</evidence>
<keyword evidence="3 8" id="KW-0812">Transmembrane</keyword>
<dbReference type="InterPro" id="IPR055299">
    <property type="entry name" value="TIMMDC1"/>
</dbReference>
<reference evidence="9 10" key="1">
    <citation type="submission" date="2023-02" db="EMBL/GenBank/DDBJ databases">
        <title>LHISI_Scaffold_Assembly.</title>
        <authorList>
            <person name="Stuart O.P."/>
            <person name="Cleave R."/>
            <person name="Magrath M.J.L."/>
            <person name="Mikheyev A.S."/>
        </authorList>
    </citation>
    <scope>NUCLEOTIDE SEQUENCE [LARGE SCALE GENOMIC DNA]</scope>
    <source>
        <strain evidence="9">Daus_M_001</strain>
        <tissue evidence="9">Leg muscle</tissue>
    </source>
</reference>
<keyword evidence="4 8" id="KW-1133">Transmembrane helix</keyword>
<comment type="similarity">
    <text evidence="2">Belongs to the Tim17/Tim22/Tim23 family.</text>
</comment>
<evidence type="ECO:0000256" key="7">
    <source>
        <dbReference type="ARBA" id="ARBA00041344"/>
    </source>
</evidence>
<accession>A0ABQ9GDW8</accession>
<name>A0ABQ9GDW8_9NEOP</name>
<evidence type="ECO:0000256" key="6">
    <source>
        <dbReference type="ARBA" id="ARBA00040778"/>
    </source>
</evidence>